<name>A0A165K492_EXIGL</name>
<feature type="compositionally biased region" description="Polar residues" evidence="1">
    <location>
        <begin position="1"/>
        <end position="12"/>
    </location>
</feature>
<dbReference type="InterPro" id="IPR036047">
    <property type="entry name" value="F-box-like_dom_sf"/>
</dbReference>
<organism evidence="2 3">
    <name type="scientific">Exidia glandulosa HHB12029</name>
    <dbReference type="NCBI Taxonomy" id="1314781"/>
    <lineage>
        <taxon>Eukaryota</taxon>
        <taxon>Fungi</taxon>
        <taxon>Dikarya</taxon>
        <taxon>Basidiomycota</taxon>
        <taxon>Agaricomycotina</taxon>
        <taxon>Agaricomycetes</taxon>
        <taxon>Auriculariales</taxon>
        <taxon>Exidiaceae</taxon>
        <taxon>Exidia</taxon>
    </lineage>
</organism>
<dbReference type="SUPFAM" id="SSF81383">
    <property type="entry name" value="F-box domain"/>
    <property type="match status" value="1"/>
</dbReference>
<gene>
    <name evidence="2" type="ORF">EXIGLDRAFT_834137</name>
</gene>
<evidence type="ECO:0000256" key="1">
    <source>
        <dbReference type="SAM" id="MobiDB-lite"/>
    </source>
</evidence>
<keyword evidence="3" id="KW-1185">Reference proteome</keyword>
<feature type="region of interest" description="Disordered" evidence="1">
    <location>
        <begin position="1"/>
        <end position="26"/>
    </location>
</feature>
<dbReference type="Proteomes" id="UP000077266">
    <property type="component" value="Unassembled WGS sequence"/>
</dbReference>
<evidence type="ECO:0008006" key="4">
    <source>
        <dbReference type="Google" id="ProtNLM"/>
    </source>
</evidence>
<sequence length="580" mass="64450">MSDSTCLQNVDTPTAPIPAERPSTETVAQPANLLKRLTDENLCMIFGYLTVGGRIRASAVSRAWRRAAMTSPSRAQLWSSLSLPRTRPEGLIALLKRAGPVPIQLLRIDISTKTAGAIASYLGLYMFPFEVLHLNINYSDPPSDTHAAQLVEALCKPAHSLKRFALVDVGNVLREPFERNVGKLFARTAPKLRSVKLYSAIRNFRRCIVFASVESLHFAYAYPHSAPMSPTDLREIFKIFPKAKTLALQIDRYEKEKKKTALLRPPASLSTLVLSANAVHPRAAVFALAKIPHVDIPHVHVDYVDVNFRRSPEEEFTFDSCECEFWSGGSDEDGYDDDASSVMGGMDESERNERNVSLAETELSSFASRTTVVELSLLSVRTSWSSRPSYQVEVADGRGRRLSQAAFPWAVTLPPRVYNQIASLHLHEQFLYGTVQPLPPVPKLEQLSVFIPESAPSHGRFSKYDGSKAVYSELSSGIRTEIKTTLACPSLRSIRIAYALDVLYPTPRLALSPKNVEDFLRTRLSYAREKLASLAFVGIRLAQDDTFNPDGVSGLADSVTFEPLPVHKPRAFDELLTWES</sequence>
<dbReference type="InParanoid" id="A0A165K492"/>
<proteinExistence type="predicted"/>
<dbReference type="AlphaFoldDB" id="A0A165K492"/>
<evidence type="ECO:0000313" key="3">
    <source>
        <dbReference type="Proteomes" id="UP000077266"/>
    </source>
</evidence>
<reference evidence="2 3" key="1">
    <citation type="journal article" date="2016" name="Mol. Biol. Evol.">
        <title>Comparative Genomics of Early-Diverging Mushroom-Forming Fungi Provides Insights into the Origins of Lignocellulose Decay Capabilities.</title>
        <authorList>
            <person name="Nagy L.G."/>
            <person name="Riley R."/>
            <person name="Tritt A."/>
            <person name="Adam C."/>
            <person name="Daum C."/>
            <person name="Floudas D."/>
            <person name="Sun H."/>
            <person name="Yadav J.S."/>
            <person name="Pangilinan J."/>
            <person name="Larsson K.H."/>
            <person name="Matsuura K."/>
            <person name="Barry K."/>
            <person name="Labutti K."/>
            <person name="Kuo R."/>
            <person name="Ohm R.A."/>
            <person name="Bhattacharya S.S."/>
            <person name="Shirouzu T."/>
            <person name="Yoshinaga Y."/>
            <person name="Martin F.M."/>
            <person name="Grigoriev I.V."/>
            <person name="Hibbett D.S."/>
        </authorList>
    </citation>
    <scope>NUCLEOTIDE SEQUENCE [LARGE SCALE GENOMIC DNA]</scope>
    <source>
        <strain evidence="2 3">HHB12029</strain>
    </source>
</reference>
<accession>A0A165K492</accession>
<evidence type="ECO:0000313" key="2">
    <source>
        <dbReference type="EMBL" id="KZV95763.1"/>
    </source>
</evidence>
<protein>
    <recommendedName>
        <fullName evidence="4">F-box domain-containing protein</fullName>
    </recommendedName>
</protein>
<dbReference type="EMBL" id="KV425952">
    <property type="protein sequence ID" value="KZV95763.1"/>
    <property type="molecule type" value="Genomic_DNA"/>
</dbReference>
<dbReference type="Gene3D" id="1.20.1280.50">
    <property type="match status" value="1"/>
</dbReference>